<protein>
    <submittedName>
        <fullName evidence="2">Uncharacterized protein</fullName>
    </submittedName>
</protein>
<organism evidence="2 3">
    <name type="scientific">Trypanosoma theileri</name>
    <dbReference type="NCBI Taxonomy" id="67003"/>
    <lineage>
        <taxon>Eukaryota</taxon>
        <taxon>Discoba</taxon>
        <taxon>Euglenozoa</taxon>
        <taxon>Kinetoplastea</taxon>
        <taxon>Metakinetoplastina</taxon>
        <taxon>Trypanosomatida</taxon>
        <taxon>Trypanosomatidae</taxon>
        <taxon>Trypanosoma</taxon>
    </lineage>
</organism>
<feature type="region of interest" description="Disordered" evidence="1">
    <location>
        <begin position="92"/>
        <end position="124"/>
    </location>
</feature>
<feature type="compositionally biased region" description="Basic and acidic residues" evidence="1">
    <location>
        <begin position="155"/>
        <end position="172"/>
    </location>
</feature>
<dbReference type="AlphaFoldDB" id="A0A1X0P8U1"/>
<feature type="compositionally biased region" description="Low complexity" evidence="1">
    <location>
        <begin position="94"/>
        <end position="103"/>
    </location>
</feature>
<dbReference type="RefSeq" id="XP_028887412.1">
    <property type="nucleotide sequence ID" value="XM_029020904.1"/>
</dbReference>
<dbReference type="Proteomes" id="UP000192257">
    <property type="component" value="Unassembled WGS sequence"/>
</dbReference>
<evidence type="ECO:0000313" key="2">
    <source>
        <dbReference type="EMBL" id="ORC93346.1"/>
    </source>
</evidence>
<dbReference type="OrthoDB" id="272328at2759"/>
<comment type="caution">
    <text evidence="2">The sequence shown here is derived from an EMBL/GenBank/DDBJ whole genome shotgun (WGS) entry which is preliminary data.</text>
</comment>
<proteinExistence type="predicted"/>
<keyword evidence="3" id="KW-1185">Reference proteome</keyword>
<feature type="compositionally biased region" description="Basic and acidic residues" evidence="1">
    <location>
        <begin position="179"/>
        <end position="188"/>
    </location>
</feature>
<dbReference type="VEuPathDB" id="TriTrypDB:TM35_000012230"/>
<reference evidence="2 3" key="1">
    <citation type="submission" date="2017-03" db="EMBL/GenBank/DDBJ databases">
        <title>An alternative strategy for trypanosome survival in the mammalian bloodstream revealed through genome and transcriptome analysis of the ubiquitous bovine parasite Trypanosoma (Megatrypanum) theileri.</title>
        <authorList>
            <person name="Kelly S."/>
            <person name="Ivens A."/>
            <person name="Mott A."/>
            <person name="O'Neill E."/>
            <person name="Emms D."/>
            <person name="Macleod O."/>
            <person name="Voorheis P."/>
            <person name="Matthews J."/>
            <person name="Matthews K."/>
            <person name="Carrington M."/>
        </authorList>
    </citation>
    <scope>NUCLEOTIDE SEQUENCE [LARGE SCALE GENOMIC DNA]</scope>
    <source>
        <strain evidence="2">Edinburgh</strain>
    </source>
</reference>
<dbReference type="EMBL" id="NBCO01000001">
    <property type="protein sequence ID" value="ORC93346.1"/>
    <property type="molecule type" value="Genomic_DNA"/>
</dbReference>
<accession>A0A1X0P8U1</accession>
<evidence type="ECO:0000256" key="1">
    <source>
        <dbReference type="SAM" id="MobiDB-lite"/>
    </source>
</evidence>
<evidence type="ECO:0000313" key="3">
    <source>
        <dbReference type="Proteomes" id="UP000192257"/>
    </source>
</evidence>
<dbReference type="GeneID" id="39980684"/>
<sequence length="196" mass="21902">MKLVKFINCDAPRVPADAFEVLVEEERIRVAPNSRAGNVGSRKNGNSAEMVHSWRVVSSAPSTTGCYWLLNDDNTPIGPIDEVMLAVRDDTHKNNNNNNINNNKRTPAGVEESHVEGVDLRSKMGRQLQRTREEYGQTFKTAAKNAALLMDAERLKTGREEKTKLERKRVVEAIENGEEPARKTRVKTEGSSSKRG</sequence>
<name>A0A1X0P8U1_9TRYP</name>
<gene>
    <name evidence="2" type="ORF">TM35_000012230</name>
</gene>
<feature type="compositionally biased region" description="Basic and acidic residues" evidence="1">
    <location>
        <begin position="111"/>
        <end position="122"/>
    </location>
</feature>
<feature type="region of interest" description="Disordered" evidence="1">
    <location>
        <begin position="155"/>
        <end position="196"/>
    </location>
</feature>